<keyword evidence="7 16" id="KW-0378">Hydrolase</keyword>
<dbReference type="Pfam" id="PF01764">
    <property type="entry name" value="Lipase_3"/>
    <property type="match status" value="1"/>
</dbReference>
<gene>
    <name evidence="16" type="ORF">QBC40DRAFT_279045</name>
</gene>
<keyword evidence="11" id="KW-0443">Lipid metabolism</keyword>
<evidence type="ECO:0000256" key="14">
    <source>
        <dbReference type="ARBA" id="ARBA00026104"/>
    </source>
</evidence>
<keyword evidence="5" id="KW-0812">Transmembrane</keyword>
<keyword evidence="9" id="KW-0442">Lipid degradation</keyword>
<organism evidence="16 17">
    <name type="scientific">Triangularia verruculosa</name>
    <dbReference type="NCBI Taxonomy" id="2587418"/>
    <lineage>
        <taxon>Eukaryota</taxon>
        <taxon>Fungi</taxon>
        <taxon>Dikarya</taxon>
        <taxon>Ascomycota</taxon>
        <taxon>Pezizomycotina</taxon>
        <taxon>Sordariomycetes</taxon>
        <taxon>Sordariomycetidae</taxon>
        <taxon>Sordariales</taxon>
        <taxon>Podosporaceae</taxon>
        <taxon>Triangularia</taxon>
    </lineage>
</organism>
<dbReference type="PANTHER" id="PTHR45792">
    <property type="entry name" value="DIACYLGLYCEROL LIPASE HOMOLOG-RELATED"/>
    <property type="match status" value="1"/>
</dbReference>
<evidence type="ECO:0000256" key="4">
    <source>
        <dbReference type="ARBA" id="ARBA00022553"/>
    </source>
</evidence>
<sequence>MAWLRNTFRRRAVRVAAHSAASASASIPDCNMATAQASLAASAAAADLTAGLDFIFDRLAYQGDKISDEIQYHLEQLCEHAERYLDSSIHDNIGEQWSCSPGTSELIRAACQCAVMVYDQTQEIGVKGFDVEPVLHRSPSFMGNVKACSMWKIPFTPIPGWRGKTLVISIRGTATAFDHMVNMNGKAMDASNLFQINSKGQPFNVQAHAGFLACAQDMAPIITEDIKYQLLADKEIYNLVFTGHSAGGAVASLLFLHHLFHQSPTQRMNCKLSLITFGSPPVLSRGLTDICKENDGVGLLLSIVNEYDMISRADGPYLRSLIDLYRSRYGLPSVSGSATTRGHSAWPLPLPVFQPLGDIIILKLHLVDIPSFRKRDSSSQASTLMAPTLKAVKVSPEEFARLLFCDISTHRRRSYMERVDMLVAELGM</sequence>
<evidence type="ECO:0000256" key="1">
    <source>
        <dbReference type="ARBA" id="ARBA00001913"/>
    </source>
</evidence>
<dbReference type="InterPro" id="IPR029058">
    <property type="entry name" value="AB_hydrolase_fold"/>
</dbReference>
<evidence type="ECO:0000256" key="8">
    <source>
        <dbReference type="ARBA" id="ARBA00022837"/>
    </source>
</evidence>
<protein>
    <recommendedName>
        <fullName evidence="14">sn-1-specific diacylglycerol lipase</fullName>
        <ecNumber evidence="14">3.1.1.116</ecNumber>
    </recommendedName>
</protein>
<dbReference type="GO" id="GO:0016298">
    <property type="term" value="F:lipase activity"/>
    <property type="evidence" value="ECO:0007669"/>
    <property type="project" value="TreeGrafter"/>
</dbReference>
<dbReference type="Proteomes" id="UP001303160">
    <property type="component" value="Unassembled WGS sequence"/>
</dbReference>
<keyword evidence="6" id="KW-0479">Metal-binding</keyword>
<dbReference type="EC" id="3.1.1.116" evidence="14"/>
<dbReference type="SUPFAM" id="SSF53474">
    <property type="entry name" value="alpha/beta-Hydrolases"/>
    <property type="match status" value="1"/>
</dbReference>
<evidence type="ECO:0000259" key="15">
    <source>
        <dbReference type="Pfam" id="PF01764"/>
    </source>
</evidence>
<keyword evidence="3" id="KW-1003">Cell membrane</keyword>
<dbReference type="EMBL" id="MU863913">
    <property type="protein sequence ID" value="KAK4200875.1"/>
    <property type="molecule type" value="Genomic_DNA"/>
</dbReference>
<evidence type="ECO:0000256" key="12">
    <source>
        <dbReference type="ARBA" id="ARBA00023136"/>
    </source>
</evidence>
<feature type="domain" description="Fungal lipase-type" evidence="15">
    <location>
        <begin position="167"/>
        <end position="313"/>
    </location>
</feature>
<evidence type="ECO:0000256" key="9">
    <source>
        <dbReference type="ARBA" id="ARBA00022963"/>
    </source>
</evidence>
<evidence type="ECO:0000256" key="7">
    <source>
        <dbReference type="ARBA" id="ARBA00022801"/>
    </source>
</evidence>
<keyword evidence="12" id="KW-0472">Membrane</keyword>
<accession>A0AAN7AXF5</accession>
<evidence type="ECO:0000256" key="5">
    <source>
        <dbReference type="ARBA" id="ARBA00022692"/>
    </source>
</evidence>
<reference evidence="16" key="2">
    <citation type="submission" date="2023-05" db="EMBL/GenBank/DDBJ databases">
        <authorList>
            <consortium name="Lawrence Berkeley National Laboratory"/>
            <person name="Steindorff A."/>
            <person name="Hensen N."/>
            <person name="Bonometti L."/>
            <person name="Westerberg I."/>
            <person name="Brannstrom I.O."/>
            <person name="Guillou S."/>
            <person name="Cros-Aarteil S."/>
            <person name="Calhoun S."/>
            <person name="Haridas S."/>
            <person name="Kuo A."/>
            <person name="Mondo S."/>
            <person name="Pangilinan J."/>
            <person name="Riley R."/>
            <person name="Labutti K."/>
            <person name="Andreopoulos B."/>
            <person name="Lipzen A."/>
            <person name="Chen C."/>
            <person name="Yanf M."/>
            <person name="Daum C."/>
            <person name="Ng V."/>
            <person name="Clum A."/>
            <person name="Ohm R."/>
            <person name="Martin F."/>
            <person name="Silar P."/>
            <person name="Natvig D."/>
            <person name="Lalanne C."/>
            <person name="Gautier V."/>
            <person name="Ament-Velasquez S.L."/>
            <person name="Kruys A."/>
            <person name="Hutchinson M.I."/>
            <person name="Powell A.J."/>
            <person name="Barry K."/>
            <person name="Miller A.N."/>
            <person name="Grigoriev I.V."/>
            <person name="Debuchy R."/>
            <person name="Gladieux P."/>
            <person name="Thoren M.H."/>
            <person name="Johannesson H."/>
        </authorList>
    </citation>
    <scope>NUCLEOTIDE SEQUENCE</scope>
    <source>
        <strain evidence="16">CBS 315.58</strain>
    </source>
</reference>
<reference evidence="16" key="1">
    <citation type="journal article" date="2023" name="Mol. Phylogenet. Evol.">
        <title>Genome-scale phylogeny and comparative genomics of the fungal order Sordariales.</title>
        <authorList>
            <person name="Hensen N."/>
            <person name="Bonometti L."/>
            <person name="Westerberg I."/>
            <person name="Brannstrom I.O."/>
            <person name="Guillou S."/>
            <person name="Cros-Aarteil S."/>
            <person name="Calhoun S."/>
            <person name="Haridas S."/>
            <person name="Kuo A."/>
            <person name="Mondo S."/>
            <person name="Pangilinan J."/>
            <person name="Riley R."/>
            <person name="LaButti K."/>
            <person name="Andreopoulos B."/>
            <person name="Lipzen A."/>
            <person name="Chen C."/>
            <person name="Yan M."/>
            <person name="Daum C."/>
            <person name="Ng V."/>
            <person name="Clum A."/>
            <person name="Steindorff A."/>
            <person name="Ohm R.A."/>
            <person name="Martin F."/>
            <person name="Silar P."/>
            <person name="Natvig D.O."/>
            <person name="Lalanne C."/>
            <person name="Gautier V."/>
            <person name="Ament-Velasquez S.L."/>
            <person name="Kruys A."/>
            <person name="Hutchinson M.I."/>
            <person name="Powell A.J."/>
            <person name="Barry K."/>
            <person name="Miller A.N."/>
            <person name="Grigoriev I.V."/>
            <person name="Debuchy R."/>
            <person name="Gladieux P."/>
            <person name="Hiltunen Thoren M."/>
            <person name="Johannesson H."/>
        </authorList>
    </citation>
    <scope>NUCLEOTIDE SEQUENCE</scope>
    <source>
        <strain evidence="16">CBS 315.58</strain>
    </source>
</reference>
<comment type="subcellular location">
    <subcellularLocation>
        <location evidence="2">Cell membrane</location>
        <topology evidence="2">Multi-pass membrane protein</topology>
    </subcellularLocation>
</comment>
<evidence type="ECO:0000313" key="17">
    <source>
        <dbReference type="Proteomes" id="UP001303160"/>
    </source>
</evidence>
<evidence type="ECO:0000256" key="6">
    <source>
        <dbReference type="ARBA" id="ARBA00022723"/>
    </source>
</evidence>
<dbReference type="GO" id="GO:0046872">
    <property type="term" value="F:metal ion binding"/>
    <property type="evidence" value="ECO:0007669"/>
    <property type="project" value="UniProtKB-KW"/>
</dbReference>
<dbReference type="InterPro" id="IPR052214">
    <property type="entry name" value="DAG_Lipase-Related"/>
</dbReference>
<dbReference type="InterPro" id="IPR002921">
    <property type="entry name" value="Fungal_lipase-type"/>
</dbReference>
<dbReference type="AlphaFoldDB" id="A0AAN7AXF5"/>
<comment type="cofactor">
    <cofactor evidence="1">
        <name>Ca(2+)</name>
        <dbReference type="ChEBI" id="CHEBI:29108"/>
    </cofactor>
</comment>
<dbReference type="PANTHER" id="PTHR45792:SF8">
    <property type="entry name" value="DIACYLGLYCEROL LIPASE-ALPHA"/>
    <property type="match status" value="1"/>
</dbReference>
<evidence type="ECO:0000256" key="2">
    <source>
        <dbReference type="ARBA" id="ARBA00004651"/>
    </source>
</evidence>
<evidence type="ECO:0000313" key="16">
    <source>
        <dbReference type="EMBL" id="KAK4200875.1"/>
    </source>
</evidence>
<dbReference type="CDD" id="cd00519">
    <property type="entry name" value="Lipase_3"/>
    <property type="match status" value="1"/>
</dbReference>
<name>A0AAN7AXF5_9PEZI</name>
<evidence type="ECO:0000256" key="11">
    <source>
        <dbReference type="ARBA" id="ARBA00023098"/>
    </source>
</evidence>
<keyword evidence="8" id="KW-0106">Calcium</keyword>
<dbReference type="GO" id="GO:0016042">
    <property type="term" value="P:lipid catabolic process"/>
    <property type="evidence" value="ECO:0007669"/>
    <property type="project" value="UniProtKB-KW"/>
</dbReference>
<keyword evidence="4" id="KW-0597">Phosphoprotein</keyword>
<keyword evidence="10" id="KW-1133">Transmembrane helix</keyword>
<comment type="caution">
    <text evidence="16">The sequence shown here is derived from an EMBL/GenBank/DDBJ whole genome shotgun (WGS) entry which is preliminary data.</text>
</comment>
<keyword evidence="17" id="KW-1185">Reference proteome</keyword>
<evidence type="ECO:0000256" key="13">
    <source>
        <dbReference type="ARBA" id="ARBA00024531"/>
    </source>
</evidence>
<comment type="catalytic activity">
    <reaction evidence="13">
        <text>a 1,2-diacyl-sn-glycerol + H2O = a 2-acylglycerol + a fatty acid + H(+)</text>
        <dbReference type="Rhea" id="RHEA:33275"/>
        <dbReference type="ChEBI" id="CHEBI:15377"/>
        <dbReference type="ChEBI" id="CHEBI:15378"/>
        <dbReference type="ChEBI" id="CHEBI:17389"/>
        <dbReference type="ChEBI" id="CHEBI:17815"/>
        <dbReference type="ChEBI" id="CHEBI:28868"/>
        <dbReference type="EC" id="3.1.1.116"/>
    </reaction>
    <physiologicalReaction direction="left-to-right" evidence="13">
        <dbReference type="Rhea" id="RHEA:33276"/>
    </physiologicalReaction>
</comment>
<dbReference type="Gene3D" id="3.40.50.1820">
    <property type="entry name" value="alpha/beta hydrolase"/>
    <property type="match status" value="1"/>
</dbReference>
<evidence type="ECO:0000256" key="10">
    <source>
        <dbReference type="ARBA" id="ARBA00022989"/>
    </source>
</evidence>
<proteinExistence type="predicted"/>
<dbReference type="GO" id="GO:0005886">
    <property type="term" value="C:plasma membrane"/>
    <property type="evidence" value="ECO:0007669"/>
    <property type="project" value="UniProtKB-SubCell"/>
</dbReference>
<evidence type="ECO:0000256" key="3">
    <source>
        <dbReference type="ARBA" id="ARBA00022475"/>
    </source>
</evidence>